<keyword evidence="1" id="KW-0805">Transcription regulation</keyword>
<evidence type="ECO:0000256" key="1">
    <source>
        <dbReference type="ARBA" id="ARBA00023015"/>
    </source>
</evidence>
<feature type="region of interest" description="Disordered" evidence="4">
    <location>
        <begin position="89"/>
        <end position="115"/>
    </location>
</feature>
<feature type="region of interest" description="Disordered" evidence="4">
    <location>
        <begin position="23"/>
        <end position="42"/>
    </location>
</feature>
<evidence type="ECO:0000256" key="4">
    <source>
        <dbReference type="SAM" id="MobiDB-lite"/>
    </source>
</evidence>
<organism evidence="5">
    <name type="scientific">Ananas comosus var. bracteatus</name>
    <name type="common">red pineapple</name>
    <dbReference type="NCBI Taxonomy" id="296719"/>
    <lineage>
        <taxon>Eukaryota</taxon>
        <taxon>Viridiplantae</taxon>
        <taxon>Streptophyta</taxon>
        <taxon>Embryophyta</taxon>
        <taxon>Tracheophyta</taxon>
        <taxon>Spermatophyta</taxon>
        <taxon>Magnoliopsida</taxon>
        <taxon>Liliopsida</taxon>
        <taxon>Poales</taxon>
        <taxon>Bromeliaceae</taxon>
        <taxon>Bromelioideae</taxon>
        <taxon>Ananas</taxon>
    </lineage>
</organism>
<reference evidence="5" key="1">
    <citation type="submission" date="2020-07" db="EMBL/GenBank/DDBJ databases">
        <authorList>
            <person name="Lin J."/>
        </authorList>
    </citation>
    <scope>NUCLEOTIDE SEQUENCE</scope>
</reference>
<sequence>MREIGQRMEKFARLMGVPFRFAAVHPPPPPPGAGGARPRLPRLRGDGALLAVNCVGALRGVSPASRRRDAFLAAIRRLEPRIVTVVEEEADLAAAEGGDEGGESSSARRRRRGSS</sequence>
<evidence type="ECO:0000256" key="2">
    <source>
        <dbReference type="ARBA" id="ARBA00023163"/>
    </source>
</evidence>
<keyword evidence="2" id="KW-0804">Transcription</keyword>
<evidence type="ECO:0000313" key="5">
    <source>
        <dbReference type="EMBL" id="CAD1832440.1"/>
    </source>
</evidence>
<gene>
    <name evidence="5" type="ORF">CB5_LOCUS15651</name>
</gene>
<dbReference type="InterPro" id="IPR005202">
    <property type="entry name" value="TF_GRAS"/>
</dbReference>
<feature type="compositionally biased region" description="Acidic residues" evidence="4">
    <location>
        <begin position="89"/>
        <end position="102"/>
    </location>
</feature>
<comment type="caution">
    <text evidence="3">Lacks conserved residue(s) required for the propagation of feature annotation.</text>
</comment>
<protein>
    <submittedName>
        <fullName evidence="5">Uncharacterized protein</fullName>
    </submittedName>
</protein>
<dbReference type="EMBL" id="LR862150">
    <property type="protein sequence ID" value="CAD1832440.1"/>
    <property type="molecule type" value="Genomic_DNA"/>
</dbReference>
<dbReference type="PROSITE" id="PS50985">
    <property type="entry name" value="GRAS"/>
    <property type="match status" value="1"/>
</dbReference>
<dbReference type="AlphaFoldDB" id="A0A6V7PNL8"/>
<name>A0A6V7PNL8_ANACO</name>
<evidence type="ECO:0000256" key="3">
    <source>
        <dbReference type="PROSITE-ProRule" id="PRU01191"/>
    </source>
</evidence>
<proteinExistence type="inferred from homology"/>
<dbReference type="Pfam" id="PF03514">
    <property type="entry name" value="GRAS"/>
    <property type="match status" value="1"/>
</dbReference>
<accession>A0A6V7PNL8</accession>
<comment type="similarity">
    <text evidence="3">Belongs to the GRAS family.</text>
</comment>